<dbReference type="Gene3D" id="2.60.120.260">
    <property type="entry name" value="Galactose-binding domain-like"/>
    <property type="match status" value="2"/>
</dbReference>
<proteinExistence type="predicted"/>
<evidence type="ECO:0000256" key="2">
    <source>
        <dbReference type="SAM" id="Phobius"/>
    </source>
</evidence>
<feature type="compositionally biased region" description="Low complexity" evidence="1">
    <location>
        <begin position="297"/>
        <end position="312"/>
    </location>
</feature>
<gene>
    <name evidence="3" type="ORF">GYMLUDRAFT_260063</name>
</gene>
<reference evidence="3 4" key="1">
    <citation type="submission" date="2014-04" db="EMBL/GenBank/DDBJ databases">
        <title>Evolutionary Origins and Diversification of the Mycorrhizal Mutualists.</title>
        <authorList>
            <consortium name="DOE Joint Genome Institute"/>
            <consortium name="Mycorrhizal Genomics Consortium"/>
            <person name="Kohler A."/>
            <person name="Kuo A."/>
            <person name="Nagy L.G."/>
            <person name="Floudas D."/>
            <person name="Copeland A."/>
            <person name="Barry K.W."/>
            <person name="Cichocki N."/>
            <person name="Veneault-Fourrey C."/>
            <person name="LaButti K."/>
            <person name="Lindquist E.A."/>
            <person name="Lipzen A."/>
            <person name="Lundell T."/>
            <person name="Morin E."/>
            <person name="Murat C."/>
            <person name="Riley R."/>
            <person name="Ohm R."/>
            <person name="Sun H."/>
            <person name="Tunlid A."/>
            <person name="Henrissat B."/>
            <person name="Grigoriev I.V."/>
            <person name="Hibbett D.S."/>
            <person name="Martin F."/>
        </authorList>
    </citation>
    <scope>NUCLEOTIDE SEQUENCE [LARGE SCALE GENOMIC DNA]</scope>
    <source>
        <strain evidence="3 4">FD-317 M1</strain>
    </source>
</reference>
<accession>A0A0D0CJ97</accession>
<keyword evidence="2" id="KW-1133">Transmembrane helix</keyword>
<organism evidence="3 4">
    <name type="scientific">Collybiopsis luxurians FD-317 M1</name>
    <dbReference type="NCBI Taxonomy" id="944289"/>
    <lineage>
        <taxon>Eukaryota</taxon>
        <taxon>Fungi</taxon>
        <taxon>Dikarya</taxon>
        <taxon>Basidiomycota</taxon>
        <taxon>Agaricomycotina</taxon>
        <taxon>Agaricomycetes</taxon>
        <taxon>Agaricomycetidae</taxon>
        <taxon>Agaricales</taxon>
        <taxon>Marasmiineae</taxon>
        <taxon>Omphalotaceae</taxon>
        <taxon>Collybiopsis</taxon>
        <taxon>Collybiopsis luxurians</taxon>
    </lineage>
</organism>
<evidence type="ECO:0000313" key="3">
    <source>
        <dbReference type="EMBL" id="KIK62839.1"/>
    </source>
</evidence>
<protein>
    <submittedName>
        <fullName evidence="3">Uncharacterized protein</fullName>
    </submittedName>
</protein>
<evidence type="ECO:0000313" key="4">
    <source>
        <dbReference type="Proteomes" id="UP000053593"/>
    </source>
</evidence>
<dbReference type="AlphaFoldDB" id="A0A0D0CJ97"/>
<dbReference type="OrthoDB" id="3052647at2759"/>
<feature type="transmembrane region" description="Helical" evidence="2">
    <location>
        <begin position="325"/>
        <end position="348"/>
    </location>
</feature>
<keyword evidence="2" id="KW-0472">Membrane</keyword>
<keyword evidence="2" id="KW-0812">Transmembrane</keyword>
<evidence type="ECO:0000256" key="1">
    <source>
        <dbReference type="SAM" id="MobiDB-lite"/>
    </source>
</evidence>
<sequence length="483" mass="52067">MSTVWYMVDDTDPRLEYSGSWSFVSNTQNSFDQSSRSGPAFNSTLHSTSGNVTASFRFNGTSYLGVYGTLDGRRSDGSLGIVTCLLDGAPIGRYIYDYPLDLTQNNIIVCHANSTFGGWSPGEHELLINVTNWPNSVWHLDYITYESLANPDVDGQILQVGNPDLVPSSNYSSLNFGPGWTVDAGDGSTVTATPGSTAVLKFNGTSVSLFGDLSNISNTAAYQIDNDTPVTIQLPGQIGASTSTVTNQLLFTASNLSVAEHTVSVAFNGSQQGMPLDISYFYVQSLTSDQQELLNSSSSTSTSISTATHTGSAVSTSPRHSNHGAIIGAILGSVIPALLIIFGILLYWRKLKQRKADLATAPTPFHPVNRERLSQNVTIALSKNREKTYSSRITFNEMASTLPSSSSISGDRSSTNILPMKLRRFLPGAQDQIQQGNQRLGEGIVQQHEMRAVHIDSGLRLTEDGVLRQGSILVEAPPDYTAE</sequence>
<dbReference type="Proteomes" id="UP000053593">
    <property type="component" value="Unassembled WGS sequence"/>
</dbReference>
<name>A0A0D0CJ97_9AGAR</name>
<dbReference type="HOGENOM" id="CLU_616848_0_0_1"/>
<feature type="region of interest" description="Disordered" evidence="1">
    <location>
        <begin position="297"/>
        <end position="319"/>
    </location>
</feature>
<dbReference type="EMBL" id="KN834766">
    <property type="protein sequence ID" value="KIK62839.1"/>
    <property type="molecule type" value="Genomic_DNA"/>
</dbReference>
<keyword evidence="4" id="KW-1185">Reference proteome</keyword>